<dbReference type="GO" id="GO:1990131">
    <property type="term" value="C:Gtr1-Gtr2 GTPase complex"/>
    <property type="evidence" value="ECO:0007669"/>
    <property type="project" value="UniProtKB-UniRule"/>
</dbReference>
<dbReference type="GO" id="GO:0005634">
    <property type="term" value="C:nucleus"/>
    <property type="evidence" value="ECO:0007669"/>
    <property type="project" value="TreeGrafter"/>
</dbReference>
<evidence type="ECO:0000256" key="1">
    <source>
        <dbReference type="ARBA" id="ARBA00007756"/>
    </source>
</evidence>
<keyword evidence="3 4" id="KW-0342">GTP-binding</keyword>
<evidence type="ECO:0000256" key="3">
    <source>
        <dbReference type="ARBA" id="ARBA00023134"/>
    </source>
</evidence>
<dbReference type="InterPro" id="IPR006762">
    <property type="entry name" value="Gtr1_RagA"/>
</dbReference>
<dbReference type="Gene3D" id="3.40.50.300">
    <property type="entry name" value="P-loop containing nucleotide triphosphate hydrolases"/>
    <property type="match status" value="2"/>
</dbReference>
<name>A0A9P6W728_RHOMI</name>
<evidence type="ECO:0000256" key="4">
    <source>
        <dbReference type="RuleBase" id="RU367014"/>
    </source>
</evidence>
<comment type="similarity">
    <text evidence="1 4">Belongs to the GTR/RAG GTP-binding protein family.</text>
</comment>
<dbReference type="Proteomes" id="UP000777482">
    <property type="component" value="Unassembled WGS sequence"/>
</dbReference>
<dbReference type="GO" id="GO:0000329">
    <property type="term" value="C:fungal-type vacuole membrane"/>
    <property type="evidence" value="ECO:0007669"/>
    <property type="project" value="TreeGrafter"/>
</dbReference>
<comment type="subunit">
    <text evidence="4">Component of the GSE complex.</text>
</comment>
<dbReference type="PANTHER" id="PTHR11259">
    <property type="entry name" value="RAS-RELATED GTP BINDING RAG/GTR YEAST"/>
    <property type="match status" value="1"/>
</dbReference>
<dbReference type="Pfam" id="PF04670">
    <property type="entry name" value="Gtr1_RagA"/>
    <property type="match status" value="2"/>
</dbReference>
<dbReference type="GO" id="GO:1904263">
    <property type="term" value="P:positive regulation of TORC1 signaling"/>
    <property type="evidence" value="ECO:0007669"/>
    <property type="project" value="TreeGrafter"/>
</dbReference>
<dbReference type="SUPFAM" id="SSF52540">
    <property type="entry name" value="P-loop containing nucleoside triphosphate hydrolases"/>
    <property type="match status" value="1"/>
</dbReference>
<evidence type="ECO:0000313" key="6">
    <source>
        <dbReference type="EMBL" id="KAG0665821.1"/>
    </source>
</evidence>
<comment type="caution">
    <text evidence="6">The sequence shown here is derived from an EMBL/GenBank/DDBJ whole genome shotgun (WGS) entry which is preliminary data.</text>
</comment>
<dbReference type="GO" id="GO:0005525">
    <property type="term" value="F:GTP binding"/>
    <property type="evidence" value="ECO:0007669"/>
    <property type="project" value="UniProtKB-UniRule"/>
</dbReference>
<reference evidence="6 7" key="1">
    <citation type="submission" date="2020-11" db="EMBL/GenBank/DDBJ databases">
        <title>Kefir isolates.</title>
        <authorList>
            <person name="Marcisauskas S."/>
            <person name="Kim Y."/>
            <person name="Blasche S."/>
        </authorList>
    </citation>
    <scope>NUCLEOTIDE SEQUENCE [LARGE SCALE GENOMIC DNA]</scope>
    <source>
        <strain evidence="6 7">KR</strain>
    </source>
</reference>
<dbReference type="GO" id="GO:0010507">
    <property type="term" value="P:negative regulation of autophagy"/>
    <property type="evidence" value="ECO:0007669"/>
    <property type="project" value="TreeGrafter"/>
</dbReference>
<dbReference type="OrthoDB" id="10020193at2759"/>
<dbReference type="PANTHER" id="PTHR11259:SF1">
    <property type="entry name" value="RAS-RELATED GTP-BINDING PROTEIN"/>
    <property type="match status" value="1"/>
</dbReference>
<accession>A0A9P6W728</accession>
<dbReference type="Gene3D" id="3.30.450.190">
    <property type="match status" value="1"/>
</dbReference>
<keyword evidence="7" id="KW-1185">Reference proteome</keyword>
<evidence type="ECO:0000256" key="2">
    <source>
        <dbReference type="ARBA" id="ARBA00022741"/>
    </source>
</evidence>
<dbReference type="AlphaFoldDB" id="A0A9P6W728"/>
<feature type="region of interest" description="Disordered" evidence="5">
    <location>
        <begin position="261"/>
        <end position="289"/>
    </location>
</feature>
<comment type="function">
    <text evidence="4">GTPase involved in activation of the TORC1 signaling pathway, which promotes growth and represses autophagy in nutrient-rich conditions.</text>
</comment>
<evidence type="ECO:0000256" key="5">
    <source>
        <dbReference type="SAM" id="MobiDB-lite"/>
    </source>
</evidence>
<dbReference type="GO" id="GO:0009267">
    <property type="term" value="P:cellular response to starvation"/>
    <property type="evidence" value="ECO:0007669"/>
    <property type="project" value="TreeGrafter"/>
</dbReference>
<organism evidence="6 7">
    <name type="scientific">Rhodotorula mucilaginosa</name>
    <name type="common">Yeast</name>
    <name type="synonym">Rhodotorula rubra</name>
    <dbReference type="NCBI Taxonomy" id="5537"/>
    <lineage>
        <taxon>Eukaryota</taxon>
        <taxon>Fungi</taxon>
        <taxon>Dikarya</taxon>
        <taxon>Basidiomycota</taxon>
        <taxon>Pucciniomycotina</taxon>
        <taxon>Microbotryomycetes</taxon>
        <taxon>Sporidiobolales</taxon>
        <taxon>Sporidiobolaceae</taxon>
        <taxon>Rhodotorula</taxon>
    </lineage>
</organism>
<dbReference type="GO" id="GO:0003924">
    <property type="term" value="F:GTPase activity"/>
    <property type="evidence" value="ECO:0007669"/>
    <property type="project" value="UniProtKB-UniRule"/>
</dbReference>
<proteinExistence type="inferred from homology"/>
<sequence>MSSKSRKKVLLMGKSGSGKTSMRAIIFKSQLAADTRRLGATIDVENSQIKFLGGLRLDLWDCGGQDSFMDSHLTAQSSTVFRSVHSLIYIFDAESPELLTSDTVYFLKCLRALRDQNPPPSSSTAAASSNANNNNNGSSSGSTANGSTTTSSNDEGPTVFVLLHKMDLVPVDQQASKLAEFEGEVTKKAREGGYKGAMQFYGTSIWNETLYKAWSVVMANLMPSLSSLRTHLNHFLDLSGASEIVLFERTTFLVISSVTRAPPPKPTSGEGDGAAGIEGGEEDESKEWDERRFERISTMVKAFKLGCSKIRSPFSSLAVSTQHYTAVLDALSPETYILVVAKGHIQTAALELNIRLARPHFATLEAIGMGRS</sequence>
<protein>
    <recommendedName>
        <fullName evidence="4">GTP-binding protein</fullName>
    </recommendedName>
</protein>
<dbReference type="InterPro" id="IPR027417">
    <property type="entry name" value="P-loop_NTPase"/>
</dbReference>
<dbReference type="EMBL" id="PUHQ01000007">
    <property type="protein sequence ID" value="KAG0665821.1"/>
    <property type="molecule type" value="Genomic_DNA"/>
</dbReference>
<feature type="region of interest" description="Disordered" evidence="5">
    <location>
        <begin position="117"/>
        <end position="153"/>
    </location>
</feature>
<evidence type="ECO:0000313" key="7">
    <source>
        <dbReference type="Proteomes" id="UP000777482"/>
    </source>
</evidence>
<feature type="compositionally biased region" description="Low complexity" evidence="5">
    <location>
        <begin position="122"/>
        <end position="153"/>
    </location>
</feature>
<gene>
    <name evidence="6" type="primary">GTR1</name>
    <name evidence="6" type="ORF">C6P46_005915</name>
</gene>
<keyword evidence="2 4" id="KW-0547">Nucleotide-binding</keyword>